<dbReference type="AlphaFoldDB" id="A0A803KCU3"/>
<feature type="region of interest" description="Disordered" evidence="1">
    <location>
        <begin position="18"/>
        <end position="39"/>
    </location>
</feature>
<organism evidence="3">
    <name type="scientific">Xenopus tropicalis</name>
    <name type="common">Western clawed frog</name>
    <name type="synonym">Silurana tropicalis</name>
    <dbReference type="NCBI Taxonomy" id="8364"/>
    <lineage>
        <taxon>Eukaryota</taxon>
        <taxon>Metazoa</taxon>
        <taxon>Chordata</taxon>
        <taxon>Craniata</taxon>
        <taxon>Vertebrata</taxon>
        <taxon>Euteleostomi</taxon>
        <taxon>Amphibia</taxon>
        <taxon>Batrachia</taxon>
        <taxon>Anura</taxon>
        <taxon>Pipoidea</taxon>
        <taxon>Pipidae</taxon>
        <taxon>Xenopodinae</taxon>
        <taxon>Xenopus</taxon>
        <taxon>Silurana</taxon>
    </lineage>
</organism>
<feature type="domain" description="Reverse transcriptase" evidence="2">
    <location>
        <begin position="145"/>
        <end position="387"/>
    </location>
</feature>
<dbReference type="Pfam" id="PF26215">
    <property type="entry name" value="HTH_animal"/>
    <property type="match status" value="1"/>
</dbReference>
<proteinExistence type="predicted"/>
<dbReference type="GeneTree" id="ENSGT00840000129931"/>
<name>A0A803KCU3_XENTR</name>
<dbReference type="Ensembl" id="ENSXETT00000119349">
    <property type="protein sequence ID" value="ENSXETP00000118187"/>
    <property type="gene ID" value="ENSXETG00000047141"/>
</dbReference>
<dbReference type="InterPro" id="IPR058912">
    <property type="entry name" value="HTH_animal"/>
</dbReference>
<dbReference type="CDD" id="cd10442">
    <property type="entry name" value="GIY-YIG_PLEs"/>
    <property type="match status" value="1"/>
</dbReference>
<dbReference type="PANTHER" id="PTHR21301">
    <property type="entry name" value="REVERSE TRANSCRIPTASE"/>
    <property type="match status" value="1"/>
</dbReference>
<evidence type="ECO:0000256" key="1">
    <source>
        <dbReference type="SAM" id="MobiDB-lite"/>
    </source>
</evidence>
<sequence length="711" mass="81570">MIDLHRFQRTLKLKEHFRTPITSARPFKPPSQYEPPNTPKSIEAFTRLLIDETQKYSHVPGHPNLTRSEREAMRSLAQNPNIIIRPADKGGGVVILDYSNYRQEILNQLADTGTYRKLDKDPTWIFKRQIDASLNLGLTSGFIDMDVFNFLTNRHPICPILYTLPKIHKNLTSPPGRPIVSARGSLLQPLSMYIDHFLQPIVKGTHTYIRDTGDLLHKLQQLYPLPPDTKLATMDVSSLYTVIPTNEGIANIKNHLATHLDNNRPPTEFLVELLTHCLTRNYFKFEHSYYLQISGTSMGSNVAPSFANLFMAQYEQTFILPVYGKYIYRMFRFIDDLFLLWTGTSTQFWSMIKDLNSLSTTIRFTAHFDPITISFLDLELSITGSTLTTTTYRKETDRNTLLHSSSCHPPHILQSIPYSQMVRMVRNNSDPLKLQHQLDELETRFIQRGYNPKLLETARNKVTPLTQASVLGTGDRILRTSEERLTFLTTFASDKKTLIEAIFYHWSVLEKDRCLPPIFRHPPRIAYRRGRSSRDILVKTDPGHCYQSTTPNTWLSSTRVGCFRCPSCTTCNALISGSTFNHPHTGQQIRIQHRLTCTSKYIDYFIKCPCGLMYIGKTVTTFRDRMANHRSAIRAALESGEASTPVASHFLIHKHTLASLRCMAIDHIPPLIRGGDRDKLLLQRELQWMHRLNTISPHGLNELVSYSAFYL</sequence>
<dbReference type="InParanoid" id="A0A803KCU3"/>
<evidence type="ECO:0000313" key="3">
    <source>
        <dbReference type="Ensembl" id="ENSXETP00000118187"/>
    </source>
</evidence>
<dbReference type="PROSITE" id="PS50878">
    <property type="entry name" value="RT_POL"/>
    <property type="match status" value="1"/>
</dbReference>
<dbReference type="InterPro" id="IPR000477">
    <property type="entry name" value="RT_dom"/>
</dbReference>
<accession>A0A803KCU3</accession>
<protein>
    <recommendedName>
        <fullName evidence="2">Reverse transcriptase domain-containing protein</fullName>
    </recommendedName>
</protein>
<evidence type="ECO:0000259" key="2">
    <source>
        <dbReference type="PROSITE" id="PS50878"/>
    </source>
</evidence>
<reference evidence="3" key="1">
    <citation type="journal article" date="2010" name="Science">
        <title>The genome of the Western clawed frog Xenopus tropicalis.</title>
        <authorList>
            <person name="Hellsten U."/>
            <person name="Harland R.M."/>
            <person name="Gilchrist M.J."/>
            <person name="Hendrix D."/>
            <person name="Jurka J."/>
            <person name="Kapitonov V."/>
            <person name="Ovcharenko I."/>
            <person name="Putnam N.H."/>
            <person name="Shu S."/>
            <person name="Taher L."/>
            <person name="Blitz I.L."/>
            <person name="Blumberg B."/>
            <person name="Dichmann D.S."/>
            <person name="Dubchak I."/>
            <person name="Amaya E."/>
            <person name="Detter J.C."/>
            <person name="Fletcher R."/>
            <person name="Gerhard D.S."/>
            <person name="Goodstein D."/>
            <person name="Graves T."/>
            <person name="Grigoriev I.V."/>
            <person name="Grimwood J."/>
            <person name="Kawashima T."/>
            <person name="Lindquist E."/>
            <person name="Lucas S.M."/>
            <person name="Mead P.E."/>
            <person name="Mitros T."/>
            <person name="Ogino H."/>
            <person name="Ohta Y."/>
            <person name="Poliakov A.V."/>
            <person name="Pollet N."/>
            <person name="Robert J."/>
            <person name="Salamov A."/>
            <person name="Sater A.K."/>
            <person name="Schmutz J."/>
            <person name="Terry A."/>
            <person name="Vize P.D."/>
            <person name="Warren W.C."/>
            <person name="Wells D."/>
            <person name="Wills A."/>
            <person name="Wilson R.K."/>
            <person name="Zimmerman L.B."/>
            <person name="Zorn A.M."/>
            <person name="Grainger R."/>
            <person name="Grammer T."/>
            <person name="Khokha M.K."/>
            <person name="Richardson P.M."/>
            <person name="Rokhsar D.S."/>
        </authorList>
    </citation>
    <scope>NUCLEOTIDE SEQUENCE [LARGE SCALE GENOMIC DNA]</scope>
    <source>
        <strain evidence="3">Nigerian</strain>
    </source>
</reference>
<reference evidence="3" key="2">
    <citation type="submission" date="2021-03" db="UniProtKB">
        <authorList>
            <consortium name="Ensembl"/>
        </authorList>
    </citation>
    <scope>IDENTIFICATION</scope>
</reference>
<dbReference type="PANTHER" id="PTHR21301:SF14">
    <property type="match status" value="1"/>
</dbReference>
<feature type="compositionally biased region" description="Pro residues" evidence="1">
    <location>
        <begin position="27"/>
        <end position="38"/>
    </location>
</feature>